<dbReference type="Pfam" id="PF04024">
    <property type="entry name" value="PspC"/>
    <property type="match status" value="1"/>
</dbReference>
<organism evidence="8 9">
    <name type="scientific">Litoribacter ruber</name>
    <dbReference type="NCBI Taxonomy" id="702568"/>
    <lineage>
        <taxon>Bacteria</taxon>
        <taxon>Pseudomonadati</taxon>
        <taxon>Bacteroidota</taxon>
        <taxon>Cytophagia</taxon>
        <taxon>Cytophagales</taxon>
        <taxon>Cyclobacteriaceae</taxon>
        <taxon>Litoribacter</taxon>
    </lineage>
</organism>
<dbReference type="RefSeq" id="WP_213944381.1">
    <property type="nucleotide sequence ID" value="NZ_JAHBGI010000008.1"/>
</dbReference>
<accession>A0AAP2G140</accession>
<dbReference type="AlphaFoldDB" id="A0AAP2G140"/>
<comment type="caution">
    <text evidence="8">The sequence shown here is derived from an EMBL/GenBank/DDBJ whole genome shotgun (WGS) entry which is preliminary data.</text>
</comment>
<proteinExistence type="predicted"/>
<evidence type="ECO:0000256" key="5">
    <source>
        <dbReference type="ARBA" id="ARBA00023136"/>
    </source>
</evidence>
<dbReference type="GO" id="GO:0005886">
    <property type="term" value="C:plasma membrane"/>
    <property type="evidence" value="ECO:0007669"/>
    <property type="project" value="UniProtKB-SubCell"/>
</dbReference>
<evidence type="ECO:0000256" key="2">
    <source>
        <dbReference type="ARBA" id="ARBA00022475"/>
    </source>
</evidence>
<name>A0AAP2G140_9BACT</name>
<dbReference type="PANTHER" id="PTHR33885:SF3">
    <property type="entry name" value="PHAGE SHOCK PROTEIN C"/>
    <property type="match status" value="1"/>
</dbReference>
<evidence type="ECO:0000256" key="3">
    <source>
        <dbReference type="ARBA" id="ARBA00022692"/>
    </source>
</evidence>
<gene>
    <name evidence="8" type="ORF">KI659_05605</name>
</gene>
<keyword evidence="2" id="KW-1003">Cell membrane</keyword>
<evidence type="ECO:0000256" key="4">
    <source>
        <dbReference type="ARBA" id="ARBA00022989"/>
    </source>
</evidence>
<dbReference type="InterPro" id="IPR052027">
    <property type="entry name" value="PspC"/>
</dbReference>
<reference evidence="8 9" key="1">
    <citation type="submission" date="2021-05" db="EMBL/GenBank/DDBJ databases">
        <authorList>
            <person name="Zhang Z.D."/>
            <person name="Osman G."/>
        </authorList>
    </citation>
    <scope>NUCLEOTIDE SEQUENCE [LARGE SCALE GENOMIC DNA]</scope>
    <source>
        <strain evidence="8 9">KCTC 32217</strain>
    </source>
</reference>
<evidence type="ECO:0000313" key="8">
    <source>
        <dbReference type="EMBL" id="MBS9523492.1"/>
    </source>
</evidence>
<evidence type="ECO:0000259" key="7">
    <source>
        <dbReference type="Pfam" id="PF04024"/>
    </source>
</evidence>
<feature type="domain" description="Phage shock protein PspC N-terminal" evidence="7">
    <location>
        <begin position="3"/>
        <end position="61"/>
    </location>
</feature>
<dbReference type="Proteomes" id="UP001319104">
    <property type="component" value="Unassembled WGS sequence"/>
</dbReference>
<dbReference type="EMBL" id="JAHCMY010000002">
    <property type="protein sequence ID" value="MBS9523492.1"/>
    <property type="molecule type" value="Genomic_DNA"/>
</dbReference>
<keyword evidence="5 6" id="KW-0472">Membrane</keyword>
<keyword evidence="4 6" id="KW-1133">Transmembrane helix</keyword>
<dbReference type="PANTHER" id="PTHR33885">
    <property type="entry name" value="PHAGE SHOCK PROTEIN C"/>
    <property type="match status" value="1"/>
</dbReference>
<protein>
    <submittedName>
        <fullName evidence="8">PspC domain-containing protein</fullName>
    </submittedName>
</protein>
<comment type="subcellular location">
    <subcellularLocation>
        <location evidence="1">Cell membrane</location>
        <topology evidence="1">Single-pass membrane protein</topology>
    </subcellularLocation>
</comment>
<evidence type="ECO:0000256" key="6">
    <source>
        <dbReference type="SAM" id="Phobius"/>
    </source>
</evidence>
<sequence length="69" mass="7938">MRKRLTRSLNERMLAGVCGGIAEYFGWDPTAVRIGYILISIISAAFPGILVYVILWIVMPEDEFPWRQH</sequence>
<feature type="transmembrane region" description="Helical" evidence="6">
    <location>
        <begin position="34"/>
        <end position="59"/>
    </location>
</feature>
<dbReference type="InterPro" id="IPR007168">
    <property type="entry name" value="Phageshock_PspC_N"/>
</dbReference>
<keyword evidence="3 6" id="KW-0812">Transmembrane</keyword>
<keyword evidence="9" id="KW-1185">Reference proteome</keyword>
<evidence type="ECO:0000256" key="1">
    <source>
        <dbReference type="ARBA" id="ARBA00004162"/>
    </source>
</evidence>
<evidence type="ECO:0000313" key="9">
    <source>
        <dbReference type="Proteomes" id="UP001319104"/>
    </source>
</evidence>